<dbReference type="AlphaFoldDB" id="A0A7C8NP60"/>
<evidence type="ECO:0000259" key="4">
    <source>
        <dbReference type="PROSITE" id="PS51767"/>
    </source>
</evidence>
<dbReference type="GO" id="GO:0000324">
    <property type="term" value="C:fungal-type vacuole"/>
    <property type="evidence" value="ECO:0007669"/>
    <property type="project" value="TreeGrafter"/>
</dbReference>
<comment type="caution">
    <text evidence="5">The sequence shown here is derived from an EMBL/GenBank/DDBJ whole genome shotgun (WGS) entry which is preliminary data.</text>
</comment>
<dbReference type="EMBL" id="WIQZ01000010">
    <property type="protein sequence ID" value="KAF3142735.1"/>
    <property type="molecule type" value="Genomic_DNA"/>
</dbReference>
<sequence length="702" mass="75742">MRADQVAGKNSIQSRLVTPSLPLAPKYAPHGEMAAKMQALCALRAVNQKTPGSICGGLPFRRNFGTIPVAADPLSPKMAGYSKIAMGSAATLSTLFLSTLLVGAGAQQEIPNLNATAVRWPFSGAWEGNDGAWATFFMHIGTPSQIVRVLPATGWQETWVVDAEACRNIPAEQCADLRGQTFNVNSSSTWNDQGLFKTDLAKDLGNNAIGNYGLERLGITNVDSGITFNDQVVVAVDSKDWFLGVFGLGTQPTNFTDFNNPQPSFLTTMYNQGLIPSLSWGYQAGAIYRGKTASASLVFGGYDESLYIDNEMIFTQSNEYTNPFLVALSSLTVSGIYSNGQQGTAELLDSDWRRTTESQLISIDSATSYIWLPNDTCRVFESALNLTWNEDVSLYILTEEAHDQLLDLNPTFVFTISDSAQNETTLEIELPYNAFSLEAVGAEILGAEGKAWYFPLKRLPDGGNPRLGRVFMQEIYLFAEYHFGTFRIFQADWSNREQNIVTHLPVRLVAGGNDDDSTPIGPIVGGVVGGVAVIGAIAAFWFFRRRKQQKAIAGAVGGDLPSDDKKQSNSPHVPEVDGSTTMPNELGGESVAGAWGQKTGWHDQGGQGAYDQNTTAAAGAGGVYEVPATEKQWNEADGTPVLRPHGEKFQQRRPENAEARFYAELDGGDVITPMSGASAVSPMSAATPAQELPTGETRRDGS</sequence>
<feature type="region of interest" description="Disordered" evidence="2">
    <location>
        <begin position="555"/>
        <end position="608"/>
    </location>
</feature>
<feature type="domain" description="Peptidase A1" evidence="4">
    <location>
        <begin position="134"/>
        <end position="491"/>
    </location>
</feature>
<dbReference type="SUPFAM" id="SSF50630">
    <property type="entry name" value="Acid proteases"/>
    <property type="match status" value="1"/>
</dbReference>
<dbReference type="InterPro" id="IPR034164">
    <property type="entry name" value="Pepsin-like_dom"/>
</dbReference>
<dbReference type="CDD" id="cd05471">
    <property type="entry name" value="pepsin_like"/>
    <property type="match status" value="1"/>
</dbReference>
<dbReference type="GO" id="GO:0006508">
    <property type="term" value="P:proteolysis"/>
    <property type="evidence" value="ECO:0007669"/>
    <property type="project" value="InterPro"/>
</dbReference>
<dbReference type="PANTHER" id="PTHR47966">
    <property type="entry name" value="BETA-SITE APP-CLEAVING ENZYME, ISOFORM A-RELATED"/>
    <property type="match status" value="1"/>
</dbReference>
<protein>
    <recommendedName>
        <fullName evidence="4">Peptidase A1 domain-containing protein</fullName>
    </recommendedName>
</protein>
<name>A0A7C8NP60_ORBOL</name>
<keyword evidence="3" id="KW-0472">Membrane</keyword>
<evidence type="ECO:0000256" key="1">
    <source>
        <dbReference type="ARBA" id="ARBA00007447"/>
    </source>
</evidence>
<feature type="transmembrane region" description="Helical" evidence="3">
    <location>
        <begin position="523"/>
        <end position="543"/>
    </location>
</feature>
<dbReference type="PANTHER" id="PTHR47966:SF51">
    <property type="entry name" value="BETA-SITE APP-CLEAVING ENZYME, ISOFORM A-RELATED"/>
    <property type="match status" value="1"/>
</dbReference>
<dbReference type="InterPro" id="IPR033121">
    <property type="entry name" value="PEPTIDASE_A1"/>
</dbReference>
<dbReference type="GO" id="GO:0004190">
    <property type="term" value="F:aspartic-type endopeptidase activity"/>
    <property type="evidence" value="ECO:0007669"/>
    <property type="project" value="InterPro"/>
</dbReference>
<evidence type="ECO:0000256" key="3">
    <source>
        <dbReference type="SAM" id="Phobius"/>
    </source>
</evidence>
<dbReference type="Gene3D" id="2.40.70.10">
    <property type="entry name" value="Acid Proteases"/>
    <property type="match status" value="2"/>
</dbReference>
<evidence type="ECO:0000313" key="6">
    <source>
        <dbReference type="Proteomes" id="UP000480548"/>
    </source>
</evidence>
<gene>
    <name evidence="5" type="ORF">TWF703_000238</name>
</gene>
<feature type="region of interest" description="Disordered" evidence="2">
    <location>
        <begin position="673"/>
        <end position="702"/>
    </location>
</feature>
<reference evidence="5 6" key="1">
    <citation type="submission" date="2019-06" db="EMBL/GenBank/DDBJ databases">
        <authorList>
            <person name="Palmer J.M."/>
        </authorList>
    </citation>
    <scope>NUCLEOTIDE SEQUENCE [LARGE SCALE GENOMIC DNA]</scope>
    <source>
        <strain evidence="5 6">TWF703</strain>
    </source>
</reference>
<dbReference type="InterPro" id="IPR021109">
    <property type="entry name" value="Peptidase_aspartic_dom_sf"/>
</dbReference>
<comment type="similarity">
    <text evidence="1">Belongs to the peptidase A1 family.</text>
</comment>
<keyword evidence="3" id="KW-1133">Transmembrane helix</keyword>
<evidence type="ECO:0000313" key="5">
    <source>
        <dbReference type="EMBL" id="KAF3142735.1"/>
    </source>
</evidence>
<keyword evidence="3" id="KW-0812">Transmembrane</keyword>
<dbReference type="InterPro" id="IPR001461">
    <property type="entry name" value="Aspartic_peptidase_A1"/>
</dbReference>
<proteinExistence type="inferred from homology"/>
<dbReference type="Pfam" id="PF00026">
    <property type="entry name" value="Asp"/>
    <property type="match status" value="1"/>
</dbReference>
<organism evidence="5 6">
    <name type="scientific">Orbilia oligospora</name>
    <name type="common">Nematode-trapping fungus</name>
    <name type="synonym">Arthrobotrys oligospora</name>
    <dbReference type="NCBI Taxonomy" id="2813651"/>
    <lineage>
        <taxon>Eukaryota</taxon>
        <taxon>Fungi</taxon>
        <taxon>Dikarya</taxon>
        <taxon>Ascomycota</taxon>
        <taxon>Pezizomycotina</taxon>
        <taxon>Orbiliomycetes</taxon>
        <taxon>Orbiliales</taxon>
        <taxon>Orbiliaceae</taxon>
        <taxon>Orbilia</taxon>
    </lineage>
</organism>
<evidence type="ECO:0000256" key="2">
    <source>
        <dbReference type="SAM" id="MobiDB-lite"/>
    </source>
</evidence>
<dbReference type="PROSITE" id="PS51767">
    <property type="entry name" value="PEPTIDASE_A1"/>
    <property type="match status" value="1"/>
</dbReference>
<accession>A0A7C8NP60</accession>
<dbReference type="Proteomes" id="UP000480548">
    <property type="component" value="Unassembled WGS sequence"/>
</dbReference>